<comment type="cofactor">
    <cofactor evidence="1">
        <name>Mg(2+)</name>
        <dbReference type="ChEBI" id="CHEBI:18420"/>
    </cofactor>
</comment>
<dbReference type="InterPro" id="IPR000086">
    <property type="entry name" value="NUDIX_hydrolase_dom"/>
</dbReference>
<evidence type="ECO:0000256" key="4">
    <source>
        <dbReference type="RuleBase" id="RU003476"/>
    </source>
</evidence>
<sequence length="138" mass="15001">MLLDEFKIVEVAAIVLRDAQGRVLSVRKCSSPRFQMPGGKLEAHETPLEAALREVREEVGLDLKNAAIRPLGDFSAPASNEPGFTVVSHVFIAEGVFSSQQVRPHAEIAEVDWFDPSAPTTRPQAPLQAKIFAAVAQL</sequence>
<evidence type="ECO:0000259" key="5">
    <source>
        <dbReference type="Pfam" id="PF00293"/>
    </source>
</evidence>
<dbReference type="GO" id="GO:0016787">
    <property type="term" value="F:hydrolase activity"/>
    <property type="evidence" value="ECO:0007669"/>
    <property type="project" value="UniProtKB-KW"/>
</dbReference>
<dbReference type="Gene3D" id="3.90.79.10">
    <property type="entry name" value="Nucleoside Triphosphate Pyrophosphohydrolase"/>
    <property type="match status" value="1"/>
</dbReference>
<protein>
    <submittedName>
        <fullName evidence="6">NUDIX domain-containing protein</fullName>
    </submittedName>
</protein>
<dbReference type="PANTHER" id="PTHR43046:SF2">
    <property type="entry name" value="8-OXO-DGTP DIPHOSPHATASE-RELATED"/>
    <property type="match status" value="1"/>
</dbReference>
<evidence type="ECO:0000256" key="3">
    <source>
        <dbReference type="ARBA" id="ARBA00022801"/>
    </source>
</evidence>
<comment type="similarity">
    <text evidence="2 4">Belongs to the Nudix hydrolase family.</text>
</comment>
<dbReference type="InterPro" id="IPR020476">
    <property type="entry name" value="Nudix_hydrolase"/>
</dbReference>
<dbReference type="Pfam" id="PF00293">
    <property type="entry name" value="NUDIX"/>
    <property type="match status" value="1"/>
</dbReference>
<proteinExistence type="inferred from homology"/>
<evidence type="ECO:0000256" key="1">
    <source>
        <dbReference type="ARBA" id="ARBA00001946"/>
    </source>
</evidence>
<dbReference type="SUPFAM" id="SSF55811">
    <property type="entry name" value="Nudix"/>
    <property type="match status" value="1"/>
</dbReference>
<evidence type="ECO:0000313" key="6">
    <source>
        <dbReference type="EMBL" id="UQF79713.1"/>
    </source>
</evidence>
<accession>A0A9E7D6Q1</accession>
<feature type="domain" description="Nudix hydrolase" evidence="5">
    <location>
        <begin position="11"/>
        <end position="133"/>
    </location>
</feature>
<dbReference type="PROSITE" id="PS00893">
    <property type="entry name" value="NUDIX_BOX"/>
    <property type="match status" value="1"/>
</dbReference>
<dbReference type="EMBL" id="CP097095">
    <property type="protein sequence ID" value="UQF79713.1"/>
    <property type="molecule type" value="Genomic_DNA"/>
</dbReference>
<name>A0A9E7D6Q1_9ACTO</name>
<keyword evidence="3 4" id="KW-0378">Hydrolase</keyword>
<reference evidence="6" key="1">
    <citation type="submission" date="2022-05" db="EMBL/GenBank/DDBJ databases">
        <title>Using nanopore sequencing to obtain complete genomes from saliva samples.</title>
        <authorList>
            <person name="Baker J.L."/>
        </authorList>
    </citation>
    <scope>NUCLEOTIDE SEQUENCE</scope>
    <source>
        <strain evidence="6">JCVI-JB-Ag32</strain>
    </source>
</reference>
<evidence type="ECO:0000313" key="7">
    <source>
        <dbReference type="Proteomes" id="UP000830236"/>
    </source>
</evidence>
<dbReference type="Proteomes" id="UP000830236">
    <property type="component" value="Chromosome"/>
</dbReference>
<dbReference type="KEGG" id="agh:M3I41_00055"/>
<dbReference type="PANTHER" id="PTHR43046">
    <property type="entry name" value="GDP-MANNOSE MANNOSYL HYDROLASE"/>
    <property type="match status" value="1"/>
</dbReference>
<organism evidence="6 7">
    <name type="scientific">Actinomyces graevenitzii</name>
    <dbReference type="NCBI Taxonomy" id="55565"/>
    <lineage>
        <taxon>Bacteria</taxon>
        <taxon>Bacillati</taxon>
        <taxon>Actinomycetota</taxon>
        <taxon>Actinomycetes</taxon>
        <taxon>Actinomycetales</taxon>
        <taxon>Actinomycetaceae</taxon>
        <taxon>Actinomyces</taxon>
    </lineage>
</organism>
<gene>
    <name evidence="6" type="ORF">M3I41_00055</name>
</gene>
<dbReference type="InterPro" id="IPR020084">
    <property type="entry name" value="NUDIX_hydrolase_CS"/>
</dbReference>
<dbReference type="AlphaFoldDB" id="A0A9E7D6Q1"/>
<dbReference type="InterPro" id="IPR015797">
    <property type="entry name" value="NUDIX_hydrolase-like_dom_sf"/>
</dbReference>
<evidence type="ECO:0000256" key="2">
    <source>
        <dbReference type="ARBA" id="ARBA00005582"/>
    </source>
</evidence>
<dbReference type="PRINTS" id="PR00502">
    <property type="entry name" value="NUDIXFAMILY"/>
</dbReference>
<dbReference type="CDD" id="cd04690">
    <property type="entry name" value="NUDIX_Hydrolase"/>
    <property type="match status" value="1"/>
</dbReference>